<feature type="non-terminal residue" evidence="1">
    <location>
        <position position="1"/>
    </location>
</feature>
<reference evidence="1" key="1">
    <citation type="submission" date="2021-06" db="EMBL/GenBank/DDBJ databases">
        <authorList>
            <person name="Kallberg Y."/>
            <person name="Tangrot J."/>
            <person name="Rosling A."/>
        </authorList>
    </citation>
    <scope>NUCLEOTIDE SEQUENCE</scope>
    <source>
        <strain evidence="1">MA461A</strain>
    </source>
</reference>
<name>A0ACA9NF28_9GLOM</name>
<dbReference type="Proteomes" id="UP000789920">
    <property type="component" value="Unassembled WGS sequence"/>
</dbReference>
<gene>
    <name evidence="1" type="ORF">RPERSI_LOCUS7424</name>
</gene>
<evidence type="ECO:0000313" key="1">
    <source>
        <dbReference type="EMBL" id="CAG8639528.1"/>
    </source>
</evidence>
<protein>
    <submittedName>
        <fullName evidence="1">12194_t:CDS:1</fullName>
    </submittedName>
</protein>
<sequence length="250" mass="29039">GNKYYTRSHPCTVALKQLKSDKDSIHIFLKEARAQFNCCHLYGVTKDPSTSQYMFAGEILRFQSPYSQAGDIYSLGIILWELICGIPAFSNRSHCVSLIKDICNGLRPTICHFAPPAYNDLLRRCWDQNPSERPNINEILNSIKPLCICLRYNNNIKHDWTRKKFKFASLSGYIEELTLDEYRSKNSYEVDKWIYSSLTRELTNSHHATMTYNIMKWKPDIPIHPNAVYKSRMISIIKGSNRLEISDIPY</sequence>
<evidence type="ECO:0000313" key="2">
    <source>
        <dbReference type="Proteomes" id="UP000789920"/>
    </source>
</evidence>
<dbReference type="EMBL" id="CAJVQC010012548">
    <property type="protein sequence ID" value="CAG8639528.1"/>
    <property type="molecule type" value="Genomic_DNA"/>
</dbReference>
<proteinExistence type="predicted"/>
<accession>A0ACA9NF28</accession>
<keyword evidence="2" id="KW-1185">Reference proteome</keyword>
<comment type="caution">
    <text evidence="1">The sequence shown here is derived from an EMBL/GenBank/DDBJ whole genome shotgun (WGS) entry which is preliminary data.</text>
</comment>
<organism evidence="1 2">
    <name type="scientific">Racocetra persica</name>
    <dbReference type="NCBI Taxonomy" id="160502"/>
    <lineage>
        <taxon>Eukaryota</taxon>
        <taxon>Fungi</taxon>
        <taxon>Fungi incertae sedis</taxon>
        <taxon>Mucoromycota</taxon>
        <taxon>Glomeromycotina</taxon>
        <taxon>Glomeromycetes</taxon>
        <taxon>Diversisporales</taxon>
        <taxon>Gigasporaceae</taxon>
        <taxon>Racocetra</taxon>
    </lineage>
</organism>